<accession>A0A6L7GS55</accession>
<name>A0A6L7GS55_9ACTN</name>
<dbReference type="AlphaFoldDB" id="A0A6L7GS55"/>
<keyword evidence="1" id="KW-0472">Membrane</keyword>
<feature type="transmembrane region" description="Helical" evidence="1">
    <location>
        <begin position="69"/>
        <end position="88"/>
    </location>
</feature>
<reference evidence="2 3" key="1">
    <citation type="submission" date="2019-11" db="EMBL/GenBank/DDBJ databases">
        <title>Gordonia sp. nov., a novel actinobacterium isolated from mangrove soil in Hainan.</title>
        <authorList>
            <person name="Huang X."/>
            <person name="Xie Y."/>
            <person name="Chu X."/>
            <person name="Xiao K."/>
        </authorList>
    </citation>
    <scope>NUCLEOTIDE SEQUENCE [LARGE SCALE GENOMIC DNA]</scope>
    <source>
        <strain evidence="2 3">HNM0687</strain>
    </source>
</reference>
<comment type="caution">
    <text evidence="2">The sequence shown here is derived from an EMBL/GenBank/DDBJ whole genome shotgun (WGS) entry which is preliminary data.</text>
</comment>
<keyword evidence="3" id="KW-1185">Reference proteome</keyword>
<feature type="transmembrane region" description="Helical" evidence="1">
    <location>
        <begin position="6"/>
        <end position="29"/>
    </location>
</feature>
<proteinExistence type="predicted"/>
<dbReference type="EMBL" id="WMBR01000002">
    <property type="protein sequence ID" value="MXP21961.1"/>
    <property type="molecule type" value="Genomic_DNA"/>
</dbReference>
<sequence>MIANIGAAVIAIVIYPFLLIARAMIWLATKLRIEPFYLVTALLVAPLWAGSVLVSVSEVSEGRYPVGEILISVLGAVYLLYVLLMIILEFTTRHDHDPEPEDGDDNTTTGT</sequence>
<evidence type="ECO:0000256" key="1">
    <source>
        <dbReference type="SAM" id="Phobius"/>
    </source>
</evidence>
<evidence type="ECO:0000313" key="2">
    <source>
        <dbReference type="EMBL" id="MXP21961.1"/>
    </source>
</evidence>
<evidence type="ECO:0000313" key="3">
    <source>
        <dbReference type="Proteomes" id="UP000475545"/>
    </source>
</evidence>
<protein>
    <submittedName>
        <fullName evidence="2">Uncharacterized protein</fullName>
    </submittedName>
</protein>
<dbReference type="RefSeq" id="WP_160902083.1">
    <property type="nucleotide sequence ID" value="NZ_CP102850.1"/>
</dbReference>
<keyword evidence="1" id="KW-1133">Transmembrane helix</keyword>
<organism evidence="2 3">
    <name type="scientific">Gordonia mangrovi</name>
    <dbReference type="NCBI Taxonomy" id="2665643"/>
    <lineage>
        <taxon>Bacteria</taxon>
        <taxon>Bacillati</taxon>
        <taxon>Actinomycetota</taxon>
        <taxon>Actinomycetes</taxon>
        <taxon>Mycobacteriales</taxon>
        <taxon>Gordoniaceae</taxon>
        <taxon>Gordonia</taxon>
    </lineage>
</organism>
<gene>
    <name evidence="2" type="ORF">GIY30_11435</name>
</gene>
<feature type="transmembrane region" description="Helical" evidence="1">
    <location>
        <begin position="36"/>
        <end position="57"/>
    </location>
</feature>
<keyword evidence="1" id="KW-0812">Transmembrane</keyword>
<dbReference type="Proteomes" id="UP000475545">
    <property type="component" value="Unassembled WGS sequence"/>
</dbReference>